<dbReference type="InterPro" id="IPR021139">
    <property type="entry name" value="NYN"/>
</dbReference>
<dbReference type="Gene3D" id="3.40.50.1010">
    <property type="entry name" value="5'-nuclease"/>
    <property type="match status" value="1"/>
</dbReference>
<dbReference type="EMBL" id="FMHU01000001">
    <property type="protein sequence ID" value="SCL15537.1"/>
    <property type="molecule type" value="Genomic_DNA"/>
</dbReference>
<dbReference type="CDD" id="cd18722">
    <property type="entry name" value="PIN_NicB-like"/>
    <property type="match status" value="1"/>
</dbReference>
<evidence type="ECO:0000313" key="2">
    <source>
        <dbReference type="EMBL" id="SCL15537.1"/>
    </source>
</evidence>
<dbReference type="STRING" id="47866.GA0074694_1258"/>
<organism evidence="2 3">
    <name type="scientific">Micromonospora inyonensis</name>
    <dbReference type="NCBI Taxonomy" id="47866"/>
    <lineage>
        <taxon>Bacteria</taxon>
        <taxon>Bacillati</taxon>
        <taxon>Actinomycetota</taxon>
        <taxon>Actinomycetes</taxon>
        <taxon>Micromonosporales</taxon>
        <taxon>Micromonosporaceae</taxon>
        <taxon>Micromonospora</taxon>
    </lineage>
</organism>
<evidence type="ECO:0000313" key="3">
    <source>
        <dbReference type="Proteomes" id="UP000198906"/>
    </source>
</evidence>
<dbReference type="AlphaFoldDB" id="A0A1C6RED6"/>
<dbReference type="GO" id="GO:0004540">
    <property type="term" value="F:RNA nuclease activity"/>
    <property type="evidence" value="ECO:0007669"/>
    <property type="project" value="InterPro"/>
</dbReference>
<protein>
    <submittedName>
        <fullName evidence="2">NYN domain-containing protein</fullName>
    </submittedName>
</protein>
<dbReference type="Pfam" id="PF01936">
    <property type="entry name" value="NYN"/>
    <property type="match status" value="1"/>
</dbReference>
<name>A0A1C6RED6_9ACTN</name>
<reference evidence="3" key="1">
    <citation type="submission" date="2016-06" db="EMBL/GenBank/DDBJ databases">
        <authorList>
            <person name="Varghese N."/>
        </authorList>
    </citation>
    <scope>NUCLEOTIDE SEQUENCE [LARGE SCALE GENOMIC DNA]</scope>
    <source>
        <strain evidence="3">DSM 46123</strain>
    </source>
</reference>
<proteinExistence type="predicted"/>
<feature type="domain" description="NYN" evidence="1">
    <location>
        <begin position="20"/>
        <end position="184"/>
    </location>
</feature>
<gene>
    <name evidence="2" type="ORF">GA0074694_1258</name>
</gene>
<evidence type="ECO:0000259" key="1">
    <source>
        <dbReference type="Pfam" id="PF01936"/>
    </source>
</evidence>
<keyword evidence="3" id="KW-1185">Reference proteome</keyword>
<dbReference type="Proteomes" id="UP000198906">
    <property type="component" value="Unassembled WGS sequence"/>
</dbReference>
<accession>A0A1C6RED6</accession>
<sequence length="232" mass="25809">MAPPYTTQKKTNEVNVTTLAAYIDGFNLYYGMKNKYGRKHMWLDVIELVRQLRPKDDVKRVRYFSAIVKGEPAAAQNQLDYIEALKTRNGVLLDVHLGRFKDRTIRDCRRCGQPYTCRCGRTFTSFEEKGTDVALGAMMVADAALGVADTTLLISADTDLIPALVAVRHVSPQQRIYLAMPPGNTRASRYQAAIGGLVAFPIAETALRRAQLPAIVAHSTTGRSYTRPAKWS</sequence>